<dbReference type="AlphaFoldDB" id="A0A6P6YLW7"/>
<organism evidence="2 3">
    <name type="scientific">Dermatophagoides pteronyssinus</name>
    <name type="common">European house dust mite</name>
    <dbReference type="NCBI Taxonomy" id="6956"/>
    <lineage>
        <taxon>Eukaryota</taxon>
        <taxon>Metazoa</taxon>
        <taxon>Ecdysozoa</taxon>
        <taxon>Arthropoda</taxon>
        <taxon>Chelicerata</taxon>
        <taxon>Arachnida</taxon>
        <taxon>Acari</taxon>
        <taxon>Acariformes</taxon>
        <taxon>Sarcoptiformes</taxon>
        <taxon>Astigmata</taxon>
        <taxon>Psoroptidia</taxon>
        <taxon>Analgoidea</taxon>
        <taxon>Pyroglyphidae</taxon>
        <taxon>Dermatophagoidinae</taxon>
        <taxon>Dermatophagoides</taxon>
    </lineage>
</organism>
<feature type="compositionally biased region" description="Polar residues" evidence="1">
    <location>
        <begin position="96"/>
        <end position="107"/>
    </location>
</feature>
<evidence type="ECO:0000256" key="1">
    <source>
        <dbReference type="SAM" id="MobiDB-lite"/>
    </source>
</evidence>
<accession>A0A6P6YLW7</accession>
<dbReference type="RefSeq" id="XP_027206202.1">
    <property type="nucleotide sequence ID" value="XM_027350401.1"/>
</dbReference>
<dbReference type="InParanoid" id="A0A6P6YLW7"/>
<gene>
    <name evidence="3" type="primary">LOC113799712</name>
</gene>
<feature type="region of interest" description="Disordered" evidence="1">
    <location>
        <begin position="138"/>
        <end position="168"/>
    </location>
</feature>
<keyword evidence="3" id="KW-0418">Kinase</keyword>
<dbReference type="KEGG" id="dpte:113799712"/>
<protein>
    <submittedName>
        <fullName evidence="3">Probable serine/threonine-protein kinase DDB_G0282963</fullName>
    </submittedName>
</protein>
<keyword evidence="3" id="KW-0808">Transferase</keyword>
<evidence type="ECO:0000313" key="2">
    <source>
        <dbReference type="Proteomes" id="UP000515146"/>
    </source>
</evidence>
<reference evidence="3" key="1">
    <citation type="submission" date="2025-08" db="UniProtKB">
        <authorList>
            <consortium name="RefSeq"/>
        </authorList>
    </citation>
    <scope>IDENTIFICATION</scope>
    <source>
        <strain evidence="3">Airmid</strain>
    </source>
</reference>
<feature type="region of interest" description="Disordered" evidence="1">
    <location>
        <begin position="94"/>
        <end position="122"/>
    </location>
</feature>
<dbReference type="Proteomes" id="UP000515146">
    <property type="component" value="Unplaced"/>
</dbReference>
<evidence type="ECO:0000313" key="3">
    <source>
        <dbReference type="RefSeq" id="XP_027206202.1"/>
    </source>
</evidence>
<keyword evidence="2" id="KW-1185">Reference proteome</keyword>
<name>A0A6P6YLW7_DERPT</name>
<dbReference type="GO" id="GO:0016301">
    <property type="term" value="F:kinase activity"/>
    <property type="evidence" value="ECO:0007669"/>
    <property type="project" value="UniProtKB-KW"/>
</dbReference>
<proteinExistence type="predicted"/>
<sequence>MNMTNQQNNDDNDKRERSNNKIISNHLNPNSNHWWKVCWFYDQQHQRYSNGTNLINSLKQQNRKYFTLPNRRLRQSSTTSKSTQMHNIEDKCDEQIQPNGTNTNTFESSTPPPLSLPTTVNNDEDNVNVVISSSLSMARDHPNGNIIHHHPHHHQTNESSKSQKEISS</sequence>